<proteinExistence type="inferred from homology"/>
<dbReference type="InterPro" id="IPR010920">
    <property type="entry name" value="LSM_dom_sf"/>
</dbReference>
<evidence type="ECO:0000313" key="14">
    <source>
        <dbReference type="EMBL" id="CAK9103374.1"/>
    </source>
</evidence>
<evidence type="ECO:0000256" key="1">
    <source>
        <dbReference type="ARBA" id="ARBA00004651"/>
    </source>
</evidence>
<keyword evidence="4 8" id="KW-0812">Transmembrane</keyword>
<evidence type="ECO:0000256" key="7">
    <source>
        <dbReference type="SAM" id="MobiDB-lite"/>
    </source>
</evidence>
<dbReference type="InterPro" id="IPR023408">
    <property type="entry name" value="MscS_beta-dom_sf"/>
</dbReference>
<evidence type="ECO:0000313" key="13">
    <source>
        <dbReference type="EMBL" id="CAK9103369.1"/>
    </source>
</evidence>
<sequence length="638" mass="69765">MITVTGVVFSITVVALSIASSQFGSRMLRNFMDDRTTQVTIGMLVGTSLYCFLIMRTVREIQGTSFVPHLSVLLSVVMVLISMGALILFIHHMALSIQAPQILASLGADLDDSIERLFPEKIGSPAEDSHQEIDEATKRVVLGSNFAPLLAEHEGYLQAIDSNGLIALAKEHDLVIELGKRPGDFVLKNTAVAKIWPATRLSDEVSEELNDTLIYGTRRTPRQDVLCTVEEIVEVAVRALSPGINAPLTAVTCIDRLGASLSRLAGRKIPSASRYDHDGKLRLIAPPTTFPDVLRASFDEIRGGCLVSIALGFIGALLGTWLARRFDLPMLFTLQVGDEPFPILWSIIGAALFAAVLALLSGGLIVMILTWIAARLATKIAARLLKRTRLRTSLKDLFRHFVQIGIWVLGLTVAAVIVFPNMTPAKVLAALGLGSVAIGFAFKDIFENFFAGVLILWRFPFDPGDFIECNGIEGKVEDVTIRMTKIRRLDGELTVVPNSMLFKQPVDILTSWKRRRVTVICGVAYGEDVDEARSVIRQAVESCKTIDSGQDVEIFAQAFGASSIDFEVTWWTGPTPLEVRKSRDEVVASVKRALDDANIEIPFPYRTLTFKEPLQTVSQANGESMASGDNDSPQSPAN</sequence>
<dbReference type="InterPro" id="IPR006685">
    <property type="entry name" value="MscS_channel_2nd"/>
</dbReference>
<dbReference type="PANTHER" id="PTHR30221">
    <property type="entry name" value="SMALL-CONDUCTANCE MECHANOSENSITIVE CHANNEL"/>
    <property type="match status" value="1"/>
</dbReference>
<keyword evidence="6 8" id="KW-0472">Membrane</keyword>
<evidence type="ECO:0000259" key="9">
    <source>
        <dbReference type="Pfam" id="PF00924"/>
    </source>
</evidence>
<dbReference type="InterPro" id="IPR011014">
    <property type="entry name" value="MscS_channel_TM-2"/>
</dbReference>
<dbReference type="EMBL" id="CAXAMM010042165">
    <property type="protein sequence ID" value="CAK9103374.1"/>
    <property type="molecule type" value="Genomic_DNA"/>
</dbReference>
<evidence type="ECO:0000256" key="4">
    <source>
        <dbReference type="ARBA" id="ARBA00022692"/>
    </source>
</evidence>
<dbReference type="Gene3D" id="1.10.287.1260">
    <property type="match status" value="1"/>
</dbReference>
<evidence type="ECO:0000313" key="21">
    <source>
        <dbReference type="EMBL" id="CAK9103404.1"/>
    </source>
</evidence>
<feature type="transmembrane region" description="Helical" evidence="8">
    <location>
        <begin position="397"/>
        <end position="419"/>
    </location>
</feature>
<evidence type="ECO:0000256" key="2">
    <source>
        <dbReference type="ARBA" id="ARBA00008017"/>
    </source>
</evidence>
<evidence type="ECO:0000313" key="17">
    <source>
        <dbReference type="EMBL" id="CAK9103389.1"/>
    </source>
</evidence>
<evidence type="ECO:0000313" key="16">
    <source>
        <dbReference type="EMBL" id="CAK9103385.1"/>
    </source>
</evidence>
<dbReference type="InterPro" id="IPR049278">
    <property type="entry name" value="MS_channel_C"/>
</dbReference>
<feature type="transmembrane region" description="Helical" evidence="8">
    <location>
        <begin position="67"/>
        <end position="90"/>
    </location>
</feature>
<dbReference type="EMBL" id="CAXAMM010042134">
    <property type="protein sequence ID" value="CAK9103206.1"/>
    <property type="molecule type" value="Genomic_DNA"/>
</dbReference>
<evidence type="ECO:0000313" key="18">
    <source>
        <dbReference type="EMBL" id="CAK9103394.1"/>
    </source>
</evidence>
<dbReference type="EMBL" id="CAXAMM010042169">
    <property type="protein sequence ID" value="CAK9103394.1"/>
    <property type="molecule type" value="Genomic_DNA"/>
</dbReference>
<gene>
    <name evidence="11" type="ORF">SCF082_LOCUS48219</name>
    <name evidence="12" type="ORF">SCF082_LOCUS48273</name>
    <name evidence="13" type="ORF">SCF082_LOCUS48284</name>
    <name evidence="14" type="ORF">SCF082_LOCUS48286</name>
    <name evidence="15" type="ORF">SCF082_LOCUS48288</name>
    <name evidence="16" type="ORF">SCF082_LOCUS48290</name>
    <name evidence="17" type="ORF">SCF082_LOCUS48292</name>
    <name evidence="18" type="ORF">SCF082_LOCUS48294</name>
    <name evidence="19" type="ORF">SCF082_LOCUS48296</name>
    <name evidence="20" type="ORF">SCF082_LOCUS48298</name>
    <name evidence="21" type="ORF">SCF082_LOCUS48300</name>
    <name evidence="22" type="ORF">SCF082_LOCUS48321</name>
</gene>
<feature type="domain" description="Mechanosensitive ion channel MscS" evidence="9">
    <location>
        <begin position="444"/>
        <end position="506"/>
    </location>
</feature>
<evidence type="ECO:0000313" key="11">
    <source>
        <dbReference type="EMBL" id="CAK9103206.1"/>
    </source>
</evidence>
<dbReference type="EMBL" id="CAXAMM010042180">
    <property type="protein sequence ID" value="CAK9103448.1"/>
    <property type="molecule type" value="Genomic_DNA"/>
</dbReference>
<comment type="caution">
    <text evidence="16">The sequence shown here is derived from an EMBL/GenBank/DDBJ whole genome shotgun (WGS) entry which is preliminary data.</text>
</comment>
<dbReference type="Pfam" id="PF10011">
    <property type="entry name" value="DUF2254"/>
    <property type="match status" value="1"/>
</dbReference>
<dbReference type="InterPro" id="IPR045275">
    <property type="entry name" value="MscS_archaea/bacteria_type"/>
</dbReference>
<dbReference type="Gene3D" id="2.30.30.60">
    <property type="match status" value="1"/>
</dbReference>
<protein>
    <submittedName>
        <fullName evidence="16">Uncharacterized protein Rv1290c</fullName>
    </submittedName>
</protein>
<dbReference type="EMBL" id="CAXAMM010042171">
    <property type="protein sequence ID" value="CAK9103400.1"/>
    <property type="molecule type" value="Genomic_DNA"/>
</dbReference>
<dbReference type="PANTHER" id="PTHR30221:SF1">
    <property type="entry name" value="SMALL-CONDUCTANCE MECHANOSENSITIVE CHANNEL"/>
    <property type="match status" value="1"/>
</dbReference>
<evidence type="ECO:0000256" key="5">
    <source>
        <dbReference type="ARBA" id="ARBA00022989"/>
    </source>
</evidence>
<dbReference type="SUPFAM" id="SSF82861">
    <property type="entry name" value="Mechanosensitive channel protein MscS (YggB), transmembrane region"/>
    <property type="match status" value="1"/>
</dbReference>
<dbReference type="EMBL" id="CAXAMM010042161">
    <property type="protein sequence ID" value="CAK9103348.1"/>
    <property type="molecule type" value="Genomic_DNA"/>
</dbReference>
<organism evidence="16 23">
    <name type="scientific">Durusdinium trenchii</name>
    <dbReference type="NCBI Taxonomy" id="1381693"/>
    <lineage>
        <taxon>Eukaryota</taxon>
        <taxon>Sar</taxon>
        <taxon>Alveolata</taxon>
        <taxon>Dinophyceae</taxon>
        <taxon>Suessiales</taxon>
        <taxon>Symbiodiniaceae</taxon>
        <taxon>Durusdinium</taxon>
    </lineage>
</organism>
<feature type="transmembrane region" description="Helical" evidence="8">
    <location>
        <begin position="36"/>
        <end position="55"/>
    </location>
</feature>
<name>A0ABP0RTA9_9DINO</name>
<evidence type="ECO:0000313" key="23">
    <source>
        <dbReference type="Proteomes" id="UP001642464"/>
    </source>
</evidence>
<keyword evidence="23" id="KW-1185">Reference proteome</keyword>
<dbReference type="SUPFAM" id="SSF50182">
    <property type="entry name" value="Sm-like ribonucleoproteins"/>
    <property type="match status" value="1"/>
</dbReference>
<feature type="transmembrane region" description="Helical" evidence="8">
    <location>
        <begin position="343"/>
        <end position="376"/>
    </location>
</feature>
<dbReference type="InterPro" id="IPR018723">
    <property type="entry name" value="DUF2254_membrane"/>
</dbReference>
<evidence type="ECO:0000313" key="15">
    <source>
        <dbReference type="EMBL" id="CAK9103379.1"/>
    </source>
</evidence>
<dbReference type="EMBL" id="CAXAMM010042168">
    <property type="protein sequence ID" value="CAK9103389.1"/>
    <property type="molecule type" value="Genomic_DNA"/>
</dbReference>
<evidence type="ECO:0000256" key="6">
    <source>
        <dbReference type="ARBA" id="ARBA00023136"/>
    </source>
</evidence>
<feature type="region of interest" description="Disordered" evidence="7">
    <location>
        <begin position="617"/>
        <end position="638"/>
    </location>
</feature>
<dbReference type="Pfam" id="PF00924">
    <property type="entry name" value="MS_channel_2nd"/>
    <property type="match status" value="1"/>
</dbReference>
<dbReference type="EMBL" id="CAXAMM010042170">
    <property type="protein sequence ID" value="CAK9103397.1"/>
    <property type="molecule type" value="Genomic_DNA"/>
</dbReference>
<reference evidence="16 23" key="1">
    <citation type="submission" date="2024-02" db="EMBL/GenBank/DDBJ databases">
        <authorList>
            <person name="Chen Y."/>
            <person name="Shah S."/>
            <person name="Dougan E. K."/>
            <person name="Thang M."/>
            <person name="Chan C."/>
        </authorList>
    </citation>
    <scope>NUCLEOTIDE SEQUENCE [LARGE SCALE GENOMIC DNA]</scope>
</reference>
<comment type="similarity">
    <text evidence="2">Belongs to the MscS (TC 1.A.23) family.</text>
</comment>
<feature type="transmembrane region" description="Helical" evidence="8">
    <location>
        <begin position="304"/>
        <end position="323"/>
    </location>
</feature>
<evidence type="ECO:0000256" key="3">
    <source>
        <dbReference type="ARBA" id="ARBA00022475"/>
    </source>
</evidence>
<keyword evidence="3" id="KW-1003">Cell membrane</keyword>
<evidence type="ECO:0000259" key="10">
    <source>
        <dbReference type="Pfam" id="PF21082"/>
    </source>
</evidence>
<keyword evidence="5 8" id="KW-1133">Transmembrane helix</keyword>
<evidence type="ECO:0000313" key="19">
    <source>
        <dbReference type="EMBL" id="CAK9103397.1"/>
    </source>
</evidence>
<dbReference type="EMBL" id="CAXAMM010042164">
    <property type="protein sequence ID" value="CAK9103369.1"/>
    <property type="molecule type" value="Genomic_DNA"/>
</dbReference>
<dbReference type="SUPFAM" id="SSF82689">
    <property type="entry name" value="Mechanosensitive channel protein MscS (YggB), C-terminal domain"/>
    <property type="match status" value="1"/>
</dbReference>
<evidence type="ECO:0000256" key="8">
    <source>
        <dbReference type="SAM" id="Phobius"/>
    </source>
</evidence>
<dbReference type="Gene3D" id="3.30.70.100">
    <property type="match status" value="1"/>
</dbReference>
<dbReference type="InterPro" id="IPR011066">
    <property type="entry name" value="MscS_channel_C_sf"/>
</dbReference>
<dbReference type="Pfam" id="PF21082">
    <property type="entry name" value="MS_channel_3rd"/>
    <property type="match status" value="1"/>
</dbReference>
<accession>A0ABP0RTA9</accession>
<feature type="transmembrane region" description="Helical" evidence="8">
    <location>
        <begin position="6"/>
        <end position="24"/>
    </location>
</feature>
<evidence type="ECO:0000313" key="12">
    <source>
        <dbReference type="EMBL" id="CAK9103348.1"/>
    </source>
</evidence>
<dbReference type="Proteomes" id="UP001642464">
    <property type="component" value="Unassembled WGS sequence"/>
</dbReference>
<evidence type="ECO:0000313" key="20">
    <source>
        <dbReference type="EMBL" id="CAK9103400.1"/>
    </source>
</evidence>
<feature type="domain" description="Mechanosensitive ion channel MscS C-terminal" evidence="10">
    <location>
        <begin position="517"/>
        <end position="601"/>
    </location>
</feature>
<evidence type="ECO:0000313" key="22">
    <source>
        <dbReference type="EMBL" id="CAK9103448.1"/>
    </source>
</evidence>
<comment type="subcellular location">
    <subcellularLocation>
        <location evidence="1">Cell membrane</location>
        <topology evidence="1">Multi-pass membrane protein</topology>
    </subcellularLocation>
</comment>
<dbReference type="EMBL" id="CAXAMM010042172">
    <property type="protein sequence ID" value="CAK9103404.1"/>
    <property type="molecule type" value="Genomic_DNA"/>
</dbReference>
<dbReference type="EMBL" id="CAXAMM010042167">
    <property type="protein sequence ID" value="CAK9103385.1"/>
    <property type="molecule type" value="Genomic_DNA"/>
</dbReference>
<dbReference type="EMBL" id="CAXAMM010042166">
    <property type="protein sequence ID" value="CAK9103379.1"/>
    <property type="molecule type" value="Genomic_DNA"/>
</dbReference>